<comment type="caution">
    <text evidence="1">The sequence shown here is derived from an EMBL/GenBank/DDBJ whole genome shotgun (WGS) entry which is preliminary data.</text>
</comment>
<dbReference type="Proteomes" id="UP000789702">
    <property type="component" value="Unassembled WGS sequence"/>
</dbReference>
<reference evidence="1" key="1">
    <citation type="submission" date="2021-06" db="EMBL/GenBank/DDBJ databases">
        <authorList>
            <person name="Kallberg Y."/>
            <person name="Tangrot J."/>
            <person name="Rosling A."/>
        </authorList>
    </citation>
    <scope>NUCLEOTIDE SEQUENCE</scope>
    <source>
        <strain evidence="1">IL203A</strain>
    </source>
</reference>
<protein>
    <submittedName>
        <fullName evidence="1">12373_t:CDS:1</fullName>
    </submittedName>
</protein>
<keyword evidence="2" id="KW-1185">Reference proteome</keyword>
<gene>
    <name evidence="1" type="ORF">DHETER_LOCUS10097</name>
</gene>
<evidence type="ECO:0000313" key="2">
    <source>
        <dbReference type="Proteomes" id="UP000789702"/>
    </source>
</evidence>
<sequence>MESKNIRSNKEQFLTSNDDNSNDNETDNSMDTFIVDDLSEESNIIRKFDDLHVKNKNSNDTSDEEESSDFYEVERIEKHRKNKLGKLQFLIKWAGWSTKYNSWVDASDMHATELIKKYWDYKNSRSNSPRTKRQLKKRTRSIAVSSTKKKSNSSRIRKNMNTSSEDNNFKIKSGTRIQKLLGKKEKNLMTSFYLESSSSDDEIQYAPEFKPNSPTQEENTRVISFYENSGSVHLEDRFYSLDWEQDVDRIGWIEKTEENNLVFLFW</sequence>
<organism evidence="1 2">
    <name type="scientific">Dentiscutata heterogama</name>
    <dbReference type="NCBI Taxonomy" id="1316150"/>
    <lineage>
        <taxon>Eukaryota</taxon>
        <taxon>Fungi</taxon>
        <taxon>Fungi incertae sedis</taxon>
        <taxon>Mucoromycota</taxon>
        <taxon>Glomeromycotina</taxon>
        <taxon>Glomeromycetes</taxon>
        <taxon>Diversisporales</taxon>
        <taxon>Gigasporaceae</taxon>
        <taxon>Dentiscutata</taxon>
    </lineage>
</organism>
<dbReference type="EMBL" id="CAJVPU010018970">
    <property type="protein sequence ID" value="CAG8669060.1"/>
    <property type="molecule type" value="Genomic_DNA"/>
</dbReference>
<proteinExistence type="predicted"/>
<evidence type="ECO:0000313" key="1">
    <source>
        <dbReference type="EMBL" id="CAG8669060.1"/>
    </source>
</evidence>
<accession>A0ACA9NP90</accession>
<name>A0ACA9NP90_9GLOM</name>